<dbReference type="PANTHER" id="PTHR16207:SF11">
    <property type="entry name" value="SET DOMAIN-CONTAINING PROTEIN"/>
    <property type="match status" value="1"/>
</dbReference>
<dbReference type="SUPFAM" id="SSF56399">
    <property type="entry name" value="ADP-ribosylation"/>
    <property type="match status" value="1"/>
</dbReference>
<feature type="compositionally biased region" description="Polar residues" evidence="1">
    <location>
        <begin position="357"/>
        <end position="367"/>
    </location>
</feature>
<feature type="region of interest" description="Disordered" evidence="1">
    <location>
        <begin position="271"/>
        <end position="379"/>
    </location>
</feature>
<dbReference type="RefSeq" id="XP_013395306.1">
    <property type="nucleotide sequence ID" value="XM_013539852.1"/>
</dbReference>
<accession>A0A1S3IBS0</accession>
<feature type="domain" description="TASOR pseudo-PARP" evidence="2">
    <location>
        <begin position="64"/>
        <end position="212"/>
    </location>
</feature>
<feature type="region of interest" description="Disordered" evidence="1">
    <location>
        <begin position="456"/>
        <end position="488"/>
    </location>
</feature>
<dbReference type="GeneID" id="106162540"/>
<feature type="compositionally biased region" description="Basic and acidic residues" evidence="1">
    <location>
        <begin position="475"/>
        <end position="486"/>
    </location>
</feature>
<proteinExistence type="predicted"/>
<dbReference type="InterPro" id="IPR046432">
    <property type="entry name" value="TASOR"/>
</dbReference>
<dbReference type="GO" id="GO:0005654">
    <property type="term" value="C:nucleoplasm"/>
    <property type="evidence" value="ECO:0007669"/>
    <property type="project" value="TreeGrafter"/>
</dbReference>
<feature type="compositionally biased region" description="Gly residues" evidence="1">
    <location>
        <begin position="456"/>
        <end position="474"/>
    </location>
</feature>
<dbReference type="KEGG" id="lak:106162540"/>
<dbReference type="Pfam" id="PF12509">
    <property type="entry name" value="DUF3715"/>
    <property type="match status" value="1"/>
</dbReference>
<protein>
    <submittedName>
        <fullName evidence="4">Uncharacterized protein LOC106162540</fullName>
    </submittedName>
</protein>
<reference evidence="4" key="1">
    <citation type="submission" date="2025-08" db="UniProtKB">
        <authorList>
            <consortium name="RefSeq"/>
        </authorList>
    </citation>
    <scope>IDENTIFICATION</scope>
    <source>
        <tissue evidence="4">Gonads</tissue>
    </source>
</reference>
<dbReference type="PANTHER" id="PTHR16207">
    <property type="entry name" value="SET DOMAIN-CONTAINING PROTEIN"/>
    <property type="match status" value="1"/>
</dbReference>
<name>A0A1S3IBS0_LINAN</name>
<feature type="region of interest" description="Disordered" evidence="1">
    <location>
        <begin position="397"/>
        <end position="417"/>
    </location>
</feature>
<dbReference type="Proteomes" id="UP000085678">
    <property type="component" value="Unplaced"/>
</dbReference>
<gene>
    <name evidence="4" type="primary">LOC106162540</name>
</gene>
<sequence>MSDVTLTVLEKDDTRRQELEKVVGEACLGKDYKCPLKVGKVELVENEALQQEFLEKKNEFVVAGRQPEEYEERYGFLGGLGRSAVRKLCKTGLLAEHSLYNTLGYNSQGVYLCQYADICTRWALEKAAPGDKTLRLLVCKYMHGRLTKTGPKAQGANEYSPASPDFDSHFSLFDPDPTQQLRGTFDNSQVYLFEFQPGGGRTTVKRPRHCCPYAIITYTESGEIEDEAAEEENTEESVAKTEGTAAEGVGLLPTPNCPVISQNPVDELQPNQGLLGDRPEGVPGGVSPLMGSLPVLDGPRGLLGDHPSIKMVMPSKNKGQDSENGSSSDKTEGLLGKRPLLPGVPPTNIPALMSQGLLGNSRSSDNKGSLLGDPDPNVLMQANPYLQKILDQLHNKGEDGQDLEEGEGTGEEQDQVERYRRQVEEYRWRQEEYQRQYHQWQWQQYEQYGSYDSSGWGGNGQGWGSGSSSSGGSGKEGKEKGKEKDSSLTSGFSWDFSAVDSMLAGMRERTLGYSSLGGGSRTGDSNNSSNTDSAGGSTGYNNNSSGSNYYSDYYNYYNGGNYGYGGYGNYGDQYHSSGYYDSYYGDMSGYMGGYGGSNDAYGYGDYAEENGSAAKKKKLDNE</sequence>
<dbReference type="InParanoid" id="A0A1S3IBS0"/>
<keyword evidence="3" id="KW-1185">Reference proteome</keyword>
<dbReference type="OrthoDB" id="10054471at2759"/>
<dbReference type="InterPro" id="IPR022188">
    <property type="entry name" value="TASOR_DUF3715"/>
</dbReference>
<feature type="compositionally biased region" description="Low complexity" evidence="1">
    <location>
        <begin position="522"/>
        <end position="542"/>
    </location>
</feature>
<dbReference type="GO" id="GO:0045814">
    <property type="term" value="P:negative regulation of gene expression, epigenetic"/>
    <property type="evidence" value="ECO:0007669"/>
    <property type="project" value="InterPro"/>
</dbReference>
<evidence type="ECO:0000256" key="1">
    <source>
        <dbReference type="SAM" id="MobiDB-lite"/>
    </source>
</evidence>
<feature type="compositionally biased region" description="Acidic residues" evidence="1">
    <location>
        <begin position="400"/>
        <end position="414"/>
    </location>
</feature>
<evidence type="ECO:0000313" key="4">
    <source>
        <dbReference type="RefSeq" id="XP_013395306.1"/>
    </source>
</evidence>
<dbReference type="AlphaFoldDB" id="A0A1S3IBS0"/>
<feature type="region of interest" description="Disordered" evidence="1">
    <location>
        <begin position="515"/>
        <end position="542"/>
    </location>
</feature>
<dbReference type="STRING" id="7574.A0A1S3IBS0"/>
<organism evidence="3 4">
    <name type="scientific">Lingula anatina</name>
    <name type="common">Brachiopod</name>
    <name type="synonym">Lingula unguis</name>
    <dbReference type="NCBI Taxonomy" id="7574"/>
    <lineage>
        <taxon>Eukaryota</taxon>
        <taxon>Metazoa</taxon>
        <taxon>Spiralia</taxon>
        <taxon>Lophotrochozoa</taxon>
        <taxon>Brachiopoda</taxon>
        <taxon>Linguliformea</taxon>
        <taxon>Lingulata</taxon>
        <taxon>Lingulida</taxon>
        <taxon>Linguloidea</taxon>
        <taxon>Lingulidae</taxon>
        <taxon>Lingula</taxon>
    </lineage>
</organism>
<evidence type="ECO:0000313" key="3">
    <source>
        <dbReference type="Proteomes" id="UP000085678"/>
    </source>
</evidence>
<evidence type="ECO:0000259" key="2">
    <source>
        <dbReference type="Pfam" id="PF12509"/>
    </source>
</evidence>